<keyword evidence="9" id="KW-0547">Nucleotide-binding</keyword>
<feature type="repeat" description="WD" evidence="17">
    <location>
        <begin position="133"/>
        <end position="174"/>
    </location>
</feature>
<dbReference type="Pfam" id="PF00224">
    <property type="entry name" value="PK"/>
    <property type="match status" value="1"/>
</dbReference>
<dbReference type="Gene3D" id="2.40.33.10">
    <property type="entry name" value="PK beta-barrel domain-like"/>
    <property type="match status" value="1"/>
</dbReference>
<dbReference type="GO" id="GO:0016301">
    <property type="term" value="F:kinase activity"/>
    <property type="evidence" value="ECO:0007669"/>
    <property type="project" value="UniProtKB-KW"/>
</dbReference>
<comment type="pathway">
    <text evidence="2 18">Carbohydrate degradation; glycolysis; pyruvate from D-glyceraldehyde 3-phosphate: step 5/5.</text>
</comment>
<keyword evidence="13 18" id="KW-0324">Glycolysis</keyword>
<evidence type="ECO:0000256" key="16">
    <source>
        <dbReference type="ARBA" id="ARBA00048152"/>
    </source>
</evidence>
<accession>A0A816UCN9</accession>
<dbReference type="InterPro" id="IPR019775">
    <property type="entry name" value="WD40_repeat_CS"/>
</dbReference>
<dbReference type="InterPro" id="IPR015793">
    <property type="entry name" value="Pyrv_Knase_brl"/>
</dbReference>
<dbReference type="Gene3D" id="3.20.20.60">
    <property type="entry name" value="Phosphoenolpyruvate-binding domains"/>
    <property type="match status" value="1"/>
</dbReference>
<dbReference type="SMART" id="SM00320">
    <property type="entry name" value="WD40"/>
    <property type="match status" value="6"/>
</dbReference>
<evidence type="ECO:0000256" key="1">
    <source>
        <dbReference type="ARBA" id="ARBA00001958"/>
    </source>
</evidence>
<feature type="repeat" description="WD" evidence="17">
    <location>
        <begin position="259"/>
        <end position="300"/>
    </location>
</feature>
<dbReference type="PROSITE" id="PS50294">
    <property type="entry name" value="WD_REPEATS_REGION"/>
    <property type="match status" value="4"/>
</dbReference>
<dbReference type="FunFam" id="2.130.10.10:FF:000012">
    <property type="entry name" value="Putative pleiotropic regulator 1"/>
    <property type="match status" value="1"/>
</dbReference>
<dbReference type="InterPro" id="IPR015943">
    <property type="entry name" value="WD40/YVTN_repeat-like_dom_sf"/>
</dbReference>
<dbReference type="Proteomes" id="UP001295469">
    <property type="component" value="Chromosome C08"/>
</dbReference>
<feature type="repeat" description="WD" evidence="17">
    <location>
        <begin position="175"/>
        <end position="216"/>
    </location>
</feature>
<gene>
    <name evidence="21" type="ORF">DARMORV10_C08P32230.1</name>
</gene>
<keyword evidence="11" id="KW-0067">ATP-binding</keyword>
<comment type="catalytic activity">
    <reaction evidence="16 18">
        <text>pyruvate + ATP = phosphoenolpyruvate + ADP + H(+)</text>
        <dbReference type="Rhea" id="RHEA:18157"/>
        <dbReference type="ChEBI" id="CHEBI:15361"/>
        <dbReference type="ChEBI" id="CHEBI:15378"/>
        <dbReference type="ChEBI" id="CHEBI:30616"/>
        <dbReference type="ChEBI" id="CHEBI:58702"/>
        <dbReference type="ChEBI" id="CHEBI:456216"/>
        <dbReference type="EC" id="2.7.1.40"/>
    </reaction>
</comment>
<name>A0A816UCN9_BRANA</name>
<dbReference type="PANTHER" id="PTHR19923">
    <property type="entry name" value="WD40 REPEAT PROTEINPRL1/PRL2-RELATED"/>
    <property type="match status" value="1"/>
</dbReference>
<comment type="similarity">
    <text evidence="3 18">Belongs to the pyruvate kinase family.</text>
</comment>
<dbReference type="GO" id="GO:0030955">
    <property type="term" value="F:potassium ion binding"/>
    <property type="evidence" value="ECO:0007669"/>
    <property type="project" value="InterPro"/>
</dbReference>
<feature type="repeat" description="WD" evidence="17">
    <location>
        <begin position="217"/>
        <end position="252"/>
    </location>
</feature>
<evidence type="ECO:0000256" key="12">
    <source>
        <dbReference type="ARBA" id="ARBA00022842"/>
    </source>
</evidence>
<dbReference type="Gene3D" id="3.40.1380.20">
    <property type="entry name" value="Pyruvate kinase, C-terminal domain"/>
    <property type="match status" value="1"/>
</dbReference>
<organism evidence="21">
    <name type="scientific">Brassica napus</name>
    <name type="common">Rape</name>
    <dbReference type="NCBI Taxonomy" id="3708"/>
    <lineage>
        <taxon>Eukaryota</taxon>
        <taxon>Viridiplantae</taxon>
        <taxon>Streptophyta</taxon>
        <taxon>Embryophyta</taxon>
        <taxon>Tracheophyta</taxon>
        <taxon>Spermatophyta</taxon>
        <taxon>Magnoliopsida</taxon>
        <taxon>eudicotyledons</taxon>
        <taxon>Gunneridae</taxon>
        <taxon>Pentapetalae</taxon>
        <taxon>rosids</taxon>
        <taxon>malvids</taxon>
        <taxon>Brassicales</taxon>
        <taxon>Brassicaceae</taxon>
        <taxon>Brassiceae</taxon>
        <taxon>Brassica</taxon>
    </lineage>
</organism>
<dbReference type="InterPro" id="IPR020472">
    <property type="entry name" value="WD40_PAC1"/>
</dbReference>
<feature type="repeat" description="WD" evidence="17">
    <location>
        <begin position="343"/>
        <end position="383"/>
    </location>
</feature>
<dbReference type="InterPro" id="IPR001680">
    <property type="entry name" value="WD40_rpt"/>
</dbReference>
<comment type="similarity">
    <text evidence="15">Belongs to the WD repeat PRL1/PRL2 family.</text>
</comment>
<protein>
    <recommendedName>
        <fullName evidence="4 18">Pyruvate kinase</fullName>
        <ecNumber evidence="4 18">2.7.1.40</ecNumber>
    </recommendedName>
</protein>
<dbReference type="InterPro" id="IPR036918">
    <property type="entry name" value="Pyrv_Knase_C_sf"/>
</dbReference>
<proteinExistence type="inferred from homology"/>
<keyword evidence="7" id="KW-0479">Metal-binding</keyword>
<evidence type="ECO:0000256" key="8">
    <source>
        <dbReference type="ARBA" id="ARBA00022737"/>
    </source>
</evidence>
<dbReference type="UniPathway" id="UPA00109">
    <property type="reaction ID" value="UER00188"/>
</dbReference>
<dbReference type="InterPro" id="IPR015813">
    <property type="entry name" value="Pyrv/PenolPyrv_kinase-like_dom"/>
</dbReference>
<comment type="cofactor">
    <cofactor evidence="1">
        <name>K(+)</name>
        <dbReference type="ChEBI" id="CHEBI:29103"/>
    </cofactor>
</comment>
<dbReference type="InterPro" id="IPR040442">
    <property type="entry name" value="Pyrv_kinase-like_dom_sf"/>
</dbReference>
<evidence type="ECO:0000256" key="7">
    <source>
        <dbReference type="ARBA" id="ARBA00022723"/>
    </source>
</evidence>
<evidence type="ECO:0000256" key="11">
    <source>
        <dbReference type="ARBA" id="ARBA00022840"/>
    </source>
</evidence>
<dbReference type="SUPFAM" id="SSF50978">
    <property type="entry name" value="WD40 repeat-like"/>
    <property type="match status" value="1"/>
</dbReference>
<keyword evidence="14" id="KW-0670">Pyruvate</keyword>
<evidence type="ECO:0000256" key="15">
    <source>
        <dbReference type="ARBA" id="ARBA00025726"/>
    </source>
</evidence>
<dbReference type="InterPro" id="IPR015806">
    <property type="entry name" value="Pyrv_Knase_insert_dom_sf"/>
</dbReference>
<feature type="region of interest" description="Disordered" evidence="19">
    <location>
        <begin position="706"/>
        <end position="734"/>
    </location>
</feature>
<dbReference type="InterPro" id="IPR011037">
    <property type="entry name" value="Pyrv_Knase-like_insert_dom_sf"/>
</dbReference>
<dbReference type="EMBL" id="HG994372">
    <property type="protein sequence ID" value="CAF2112337.1"/>
    <property type="molecule type" value="Genomic_DNA"/>
</dbReference>
<dbReference type="PANTHER" id="PTHR19923:SF1">
    <property type="entry name" value="BNAA01G27690D PROTEIN"/>
    <property type="match status" value="1"/>
</dbReference>
<dbReference type="InterPro" id="IPR001697">
    <property type="entry name" value="Pyr_Knase"/>
</dbReference>
<feature type="region of interest" description="Disordered" evidence="19">
    <location>
        <begin position="782"/>
        <end position="803"/>
    </location>
</feature>
<dbReference type="PROSITE" id="PS50082">
    <property type="entry name" value="WD_REPEATS_2"/>
    <property type="match status" value="5"/>
</dbReference>
<evidence type="ECO:0000256" key="19">
    <source>
        <dbReference type="SAM" id="MobiDB-lite"/>
    </source>
</evidence>
<dbReference type="Gene3D" id="2.130.10.10">
    <property type="entry name" value="YVTN repeat-like/Quinoprotein amine dehydrogenase"/>
    <property type="match status" value="1"/>
</dbReference>
<feature type="domain" description="Pyruvate kinase barrel" evidence="20">
    <location>
        <begin position="428"/>
        <end position="715"/>
    </location>
</feature>
<dbReference type="FunFam" id="2.40.33.10:FF:000001">
    <property type="entry name" value="Pyruvate kinase"/>
    <property type="match status" value="1"/>
</dbReference>
<evidence type="ECO:0000259" key="20">
    <source>
        <dbReference type="Pfam" id="PF00224"/>
    </source>
</evidence>
<keyword evidence="6 18" id="KW-0808">Transferase</keyword>
<evidence type="ECO:0000256" key="17">
    <source>
        <dbReference type="PROSITE-ProRule" id="PRU00221"/>
    </source>
</evidence>
<dbReference type="PRINTS" id="PR01050">
    <property type="entry name" value="PYRUVTKNASE"/>
</dbReference>
<dbReference type="InterPro" id="IPR045241">
    <property type="entry name" value="Prp46/PLRG1-like"/>
</dbReference>
<reference evidence="21" key="1">
    <citation type="submission" date="2021-01" db="EMBL/GenBank/DDBJ databases">
        <authorList>
            <consortium name="Genoscope - CEA"/>
            <person name="William W."/>
        </authorList>
    </citation>
    <scope>NUCLEOTIDE SEQUENCE</scope>
</reference>
<evidence type="ECO:0000256" key="5">
    <source>
        <dbReference type="ARBA" id="ARBA00022574"/>
    </source>
</evidence>
<keyword evidence="5 17" id="KW-0853">WD repeat</keyword>
<dbReference type="SUPFAM" id="SSF51621">
    <property type="entry name" value="Phosphoenolpyruvate/pyruvate domain"/>
    <property type="match status" value="1"/>
</dbReference>
<dbReference type="PRINTS" id="PR00320">
    <property type="entry name" value="GPROTEINBRPT"/>
</dbReference>
<evidence type="ECO:0000256" key="14">
    <source>
        <dbReference type="ARBA" id="ARBA00023317"/>
    </source>
</evidence>
<dbReference type="GO" id="GO:0005524">
    <property type="term" value="F:ATP binding"/>
    <property type="evidence" value="ECO:0007669"/>
    <property type="project" value="UniProtKB-KW"/>
</dbReference>
<keyword evidence="12 18" id="KW-0460">Magnesium</keyword>
<evidence type="ECO:0000313" key="21">
    <source>
        <dbReference type="EMBL" id="CAF2112337.1"/>
    </source>
</evidence>
<dbReference type="PROSITE" id="PS00678">
    <property type="entry name" value="WD_REPEATS_1"/>
    <property type="match status" value="2"/>
</dbReference>
<dbReference type="GO" id="GO:0000398">
    <property type="term" value="P:mRNA splicing, via spliceosome"/>
    <property type="evidence" value="ECO:0007669"/>
    <property type="project" value="InterPro"/>
</dbReference>
<evidence type="ECO:0000256" key="10">
    <source>
        <dbReference type="ARBA" id="ARBA00022777"/>
    </source>
</evidence>
<evidence type="ECO:0000256" key="4">
    <source>
        <dbReference type="ARBA" id="ARBA00012142"/>
    </source>
</evidence>
<dbReference type="GO" id="GO:0000287">
    <property type="term" value="F:magnesium ion binding"/>
    <property type="evidence" value="ECO:0007669"/>
    <property type="project" value="InterPro"/>
</dbReference>
<sequence>MTTEIEPQSLQKLSLKSVKRALDLFSAAHDQLAPPDPESKKIRFSHKFQVAFGGVEPVSPEGANELQQGKALVVGPTLPPRSLNDNTVHAGKSTTILPAFGSSSERNVSTCALMPSRWPRPEWHAPWKNYRVIQGHLGWVRSVAFDPRNEWFCTGSADRTIKVWDVASGVLKLTLTGHIGQVRGLAVSNKDAYMFSAGDDKQVKCWDLEQNKVIRSYHGHLSGVYCLALHPTLDVLLTGGRDSVCRVWDIRTKMRNFALSGHDKDVCSVFTRPTDPQVVTGSHDSTIKFWDLRYGRTMTTLTNHKKAVRAMALHPTENAFVSASADNINKFILPKGEFRHNMLSQQRAIINAVAVNEDGVMVTGGDNGSLWFWDWKSGHSFQQAEAIVQPGSLESEAGIYAACYDQTGSRLSFTTEKLLGGQTRNGASKTKIVCTLGPASRSVEMIEKLLRAGMNVFNFSHGSHEYHQETLDNLRTAMQNTGILCAVMLDTKGPEIRTGFLKEGKPIELIQGQEITISIDYTIKGDSNVISMSYKKLAEDVKPGDVILCSDGTISLTVLSCDTYLGLVRCRCENSAVLGDQGVDLPTLTEKDKEDILQWGVPNKINIIALSFVRKGSDLDEVRELLRVHAKSIMLMSKVENQGGVANGDEIMEKTDAFMVARGDLGMEIPTIFFFFFQKKKKMTEKANALGKPIVTATQMLESMTKAPRPTRAENNVDDLQRGGGVSRLRSRAQEDQRSRCATVVHNRERSCFSFFDGVEAEREGDRGGHQGWIHGGACGQVQAERSDSDGGRPGGTSRATARAAASVASHGLVYRGIVPVVATGASTEEKVRFEVEVAKKKEICKAGYLVVTFRMINGSSVVETLLVD</sequence>
<dbReference type="SUPFAM" id="SSF50800">
    <property type="entry name" value="PK beta-barrel domain-like"/>
    <property type="match status" value="1"/>
</dbReference>
<dbReference type="EC" id="2.7.1.40" evidence="4 18"/>
<evidence type="ECO:0000256" key="2">
    <source>
        <dbReference type="ARBA" id="ARBA00004997"/>
    </source>
</evidence>
<dbReference type="AlphaFoldDB" id="A0A816UCN9"/>
<evidence type="ECO:0000256" key="9">
    <source>
        <dbReference type="ARBA" id="ARBA00022741"/>
    </source>
</evidence>
<dbReference type="InterPro" id="IPR036322">
    <property type="entry name" value="WD40_repeat_dom_sf"/>
</dbReference>
<dbReference type="CDD" id="cd00200">
    <property type="entry name" value="WD40"/>
    <property type="match status" value="1"/>
</dbReference>
<evidence type="ECO:0000256" key="13">
    <source>
        <dbReference type="ARBA" id="ARBA00023152"/>
    </source>
</evidence>
<dbReference type="Pfam" id="PF00400">
    <property type="entry name" value="WD40"/>
    <property type="match status" value="5"/>
</dbReference>
<evidence type="ECO:0000256" key="6">
    <source>
        <dbReference type="ARBA" id="ARBA00022679"/>
    </source>
</evidence>
<keyword evidence="8" id="KW-0677">Repeat</keyword>
<keyword evidence="10 18" id="KW-0418">Kinase</keyword>
<evidence type="ECO:0000256" key="3">
    <source>
        <dbReference type="ARBA" id="ARBA00008663"/>
    </source>
</evidence>
<evidence type="ECO:0000256" key="18">
    <source>
        <dbReference type="RuleBase" id="RU000504"/>
    </source>
</evidence>
<dbReference type="GO" id="GO:0004743">
    <property type="term" value="F:pyruvate kinase activity"/>
    <property type="evidence" value="ECO:0007669"/>
    <property type="project" value="UniProtKB-EC"/>
</dbReference>